<accession>A0A2N0VG99</accession>
<protein>
    <recommendedName>
        <fullName evidence="1">GAF domain-containing protein</fullName>
    </recommendedName>
</protein>
<organism evidence="2 3">
    <name type="scientific">Rhodohalobacter barkolensis</name>
    <dbReference type="NCBI Taxonomy" id="2053187"/>
    <lineage>
        <taxon>Bacteria</taxon>
        <taxon>Pseudomonadati</taxon>
        <taxon>Balneolota</taxon>
        <taxon>Balneolia</taxon>
        <taxon>Balneolales</taxon>
        <taxon>Balneolaceae</taxon>
        <taxon>Rhodohalobacter</taxon>
    </lineage>
</organism>
<dbReference type="RefSeq" id="WP_101073664.1">
    <property type="nucleotide sequence ID" value="NZ_PISP01000003.1"/>
</dbReference>
<evidence type="ECO:0000313" key="3">
    <source>
        <dbReference type="Proteomes" id="UP000233398"/>
    </source>
</evidence>
<sequence>MDTSEILEKAKQIINGSESRNEKLQSICELLDENVDVFDWTGFYLVAEDEENMLELGPYVGEATDHTRIPFGKGICGQAADTLKTFVVQDVNKANNYLACSIHVKSEIVVPILKGEQFVGELDIDSHTKDAISPELQTLCEEICKSLAPIF</sequence>
<dbReference type="Pfam" id="PF13185">
    <property type="entry name" value="GAF_2"/>
    <property type="match status" value="1"/>
</dbReference>
<keyword evidence="3" id="KW-1185">Reference proteome</keyword>
<dbReference type="InterPro" id="IPR003018">
    <property type="entry name" value="GAF"/>
</dbReference>
<proteinExistence type="predicted"/>
<name>A0A2N0VG99_9BACT</name>
<reference evidence="2 3" key="1">
    <citation type="submission" date="2017-11" db="EMBL/GenBank/DDBJ databases">
        <title>Rhodohalobacter 15182 sp. nov., isolated from a salt lake.</title>
        <authorList>
            <person name="Han S."/>
        </authorList>
    </citation>
    <scope>NUCLEOTIDE SEQUENCE [LARGE SCALE GENOMIC DNA]</scope>
    <source>
        <strain evidence="2 3">15182</strain>
    </source>
</reference>
<dbReference type="Proteomes" id="UP000233398">
    <property type="component" value="Unassembled WGS sequence"/>
</dbReference>
<dbReference type="EMBL" id="PISP01000003">
    <property type="protein sequence ID" value="PKD43190.1"/>
    <property type="molecule type" value="Genomic_DNA"/>
</dbReference>
<gene>
    <name evidence="2" type="ORF">CWD77_11265</name>
</gene>
<evidence type="ECO:0000259" key="1">
    <source>
        <dbReference type="Pfam" id="PF13185"/>
    </source>
</evidence>
<dbReference type="AlphaFoldDB" id="A0A2N0VG99"/>
<comment type="caution">
    <text evidence="2">The sequence shown here is derived from an EMBL/GenBank/DDBJ whole genome shotgun (WGS) entry which is preliminary data.</text>
</comment>
<evidence type="ECO:0000313" key="2">
    <source>
        <dbReference type="EMBL" id="PKD43190.1"/>
    </source>
</evidence>
<dbReference type="Gene3D" id="3.30.450.40">
    <property type="match status" value="1"/>
</dbReference>
<dbReference type="OrthoDB" id="9796252at2"/>
<dbReference type="SUPFAM" id="SSF55781">
    <property type="entry name" value="GAF domain-like"/>
    <property type="match status" value="1"/>
</dbReference>
<dbReference type="InterPro" id="IPR029016">
    <property type="entry name" value="GAF-like_dom_sf"/>
</dbReference>
<feature type="domain" description="GAF" evidence="1">
    <location>
        <begin position="19"/>
        <end position="148"/>
    </location>
</feature>